<accession>A0AAV4D452</accession>
<comment type="caution">
    <text evidence="1">The sequence shown here is derived from an EMBL/GenBank/DDBJ whole genome shotgun (WGS) entry which is preliminary data.</text>
</comment>
<dbReference type="Proteomes" id="UP000735302">
    <property type="component" value="Unassembled WGS sequence"/>
</dbReference>
<proteinExistence type="predicted"/>
<organism evidence="1 2">
    <name type="scientific">Plakobranchus ocellatus</name>
    <dbReference type="NCBI Taxonomy" id="259542"/>
    <lineage>
        <taxon>Eukaryota</taxon>
        <taxon>Metazoa</taxon>
        <taxon>Spiralia</taxon>
        <taxon>Lophotrochozoa</taxon>
        <taxon>Mollusca</taxon>
        <taxon>Gastropoda</taxon>
        <taxon>Heterobranchia</taxon>
        <taxon>Euthyneura</taxon>
        <taxon>Panpulmonata</taxon>
        <taxon>Sacoglossa</taxon>
        <taxon>Placobranchoidea</taxon>
        <taxon>Plakobranchidae</taxon>
        <taxon>Plakobranchus</taxon>
    </lineage>
</organism>
<protein>
    <submittedName>
        <fullName evidence="1">Uncharacterized protein</fullName>
    </submittedName>
</protein>
<name>A0AAV4D452_9GAST</name>
<sequence>MSDYLAGRSSSCGLACQDKPKRQEKKLIYPEVLRKRNGFRICKHREFYGRQLTGKRHRQEKKSGWILDGAADGNSDPHSTTRLVSSLAVTSDDRYAQSDDVQISAADGVAGSV</sequence>
<evidence type="ECO:0000313" key="1">
    <source>
        <dbReference type="EMBL" id="GFO38929.1"/>
    </source>
</evidence>
<evidence type="ECO:0000313" key="2">
    <source>
        <dbReference type="Proteomes" id="UP000735302"/>
    </source>
</evidence>
<dbReference type="EMBL" id="BLXT01007365">
    <property type="protein sequence ID" value="GFO38929.1"/>
    <property type="molecule type" value="Genomic_DNA"/>
</dbReference>
<dbReference type="AlphaFoldDB" id="A0AAV4D452"/>
<gene>
    <name evidence="1" type="ORF">PoB_006543400</name>
</gene>
<reference evidence="1 2" key="1">
    <citation type="journal article" date="2021" name="Elife">
        <title>Chloroplast acquisition without the gene transfer in kleptoplastic sea slugs, Plakobranchus ocellatus.</title>
        <authorList>
            <person name="Maeda T."/>
            <person name="Takahashi S."/>
            <person name="Yoshida T."/>
            <person name="Shimamura S."/>
            <person name="Takaki Y."/>
            <person name="Nagai Y."/>
            <person name="Toyoda A."/>
            <person name="Suzuki Y."/>
            <person name="Arimoto A."/>
            <person name="Ishii H."/>
            <person name="Satoh N."/>
            <person name="Nishiyama T."/>
            <person name="Hasebe M."/>
            <person name="Maruyama T."/>
            <person name="Minagawa J."/>
            <person name="Obokata J."/>
            <person name="Shigenobu S."/>
        </authorList>
    </citation>
    <scope>NUCLEOTIDE SEQUENCE [LARGE SCALE GENOMIC DNA]</scope>
</reference>
<keyword evidence="2" id="KW-1185">Reference proteome</keyword>